<dbReference type="Proteomes" id="UP001367508">
    <property type="component" value="Unassembled WGS sequence"/>
</dbReference>
<reference evidence="2 3" key="1">
    <citation type="submission" date="2024-01" db="EMBL/GenBank/DDBJ databases">
        <title>The genomes of 5 underutilized Papilionoideae crops provide insights into root nodulation and disease resistanc.</title>
        <authorList>
            <person name="Jiang F."/>
        </authorList>
    </citation>
    <scope>NUCLEOTIDE SEQUENCE [LARGE SCALE GENOMIC DNA]</scope>
    <source>
        <strain evidence="2">LVBAO_FW01</strain>
        <tissue evidence="2">Leaves</tissue>
    </source>
</reference>
<proteinExistence type="predicted"/>
<evidence type="ECO:0000313" key="3">
    <source>
        <dbReference type="Proteomes" id="UP001367508"/>
    </source>
</evidence>
<dbReference type="AlphaFoldDB" id="A0AAN9Q1T4"/>
<keyword evidence="3" id="KW-1185">Reference proteome</keyword>
<feature type="signal peptide" evidence="1">
    <location>
        <begin position="1"/>
        <end position="29"/>
    </location>
</feature>
<feature type="chain" id="PRO_5042976568" description="Secreted protein" evidence="1">
    <location>
        <begin position="30"/>
        <end position="79"/>
    </location>
</feature>
<protein>
    <recommendedName>
        <fullName evidence="4">Secreted protein</fullName>
    </recommendedName>
</protein>
<comment type="caution">
    <text evidence="2">The sequence shown here is derived from an EMBL/GenBank/DDBJ whole genome shotgun (WGS) entry which is preliminary data.</text>
</comment>
<organism evidence="2 3">
    <name type="scientific">Canavalia gladiata</name>
    <name type="common">Sword bean</name>
    <name type="synonym">Dolichos gladiatus</name>
    <dbReference type="NCBI Taxonomy" id="3824"/>
    <lineage>
        <taxon>Eukaryota</taxon>
        <taxon>Viridiplantae</taxon>
        <taxon>Streptophyta</taxon>
        <taxon>Embryophyta</taxon>
        <taxon>Tracheophyta</taxon>
        <taxon>Spermatophyta</taxon>
        <taxon>Magnoliopsida</taxon>
        <taxon>eudicotyledons</taxon>
        <taxon>Gunneridae</taxon>
        <taxon>Pentapetalae</taxon>
        <taxon>rosids</taxon>
        <taxon>fabids</taxon>
        <taxon>Fabales</taxon>
        <taxon>Fabaceae</taxon>
        <taxon>Papilionoideae</taxon>
        <taxon>50 kb inversion clade</taxon>
        <taxon>NPAAA clade</taxon>
        <taxon>indigoferoid/millettioid clade</taxon>
        <taxon>Phaseoleae</taxon>
        <taxon>Canavalia</taxon>
    </lineage>
</organism>
<evidence type="ECO:0008006" key="4">
    <source>
        <dbReference type="Google" id="ProtNLM"/>
    </source>
</evidence>
<sequence length="79" mass="8945">MMMMMPFGSGLSGSELLLWLLCYYRRGIGEMMCGANEDEEGKSQKRQKRNMKRGDTTENCFQQSSHCCAGIAFHASRVL</sequence>
<evidence type="ECO:0000313" key="2">
    <source>
        <dbReference type="EMBL" id="KAK7321185.1"/>
    </source>
</evidence>
<name>A0AAN9Q1T4_CANGL</name>
<evidence type="ECO:0000256" key="1">
    <source>
        <dbReference type="SAM" id="SignalP"/>
    </source>
</evidence>
<gene>
    <name evidence="2" type="ORF">VNO77_31555</name>
</gene>
<dbReference type="EMBL" id="JAYMYQ010000007">
    <property type="protein sequence ID" value="KAK7321185.1"/>
    <property type="molecule type" value="Genomic_DNA"/>
</dbReference>
<keyword evidence="1" id="KW-0732">Signal</keyword>
<accession>A0AAN9Q1T4</accession>